<evidence type="ECO:0000256" key="1">
    <source>
        <dbReference type="SAM" id="Coils"/>
    </source>
</evidence>
<keyword evidence="3" id="KW-1185">Reference proteome</keyword>
<reference evidence="2 3" key="1">
    <citation type="journal article" date="2021" name="Commun. Biol.">
        <title>The genome of Shorea leprosula (Dipterocarpaceae) highlights the ecological relevance of drought in aseasonal tropical rainforests.</title>
        <authorList>
            <person name="Ng K.K.S."/>
            <person name="Kobayashi M.J."/>
            <person name="Fawcett J.A."/>
            <person name="Hatakeyama M."/>
            <person name="Paape T."/>
            <person name="Ng C.H."/>
            <person name="Ang C.C."/>
            <person name="Tnah L.H."/>
            <person name="Lee C.T."/>
            <person name="Nishiyama T."/>
            <person name="Sese J."/>
            <person name="O'Brien M.J."/>
            <person name="Copetti D."/>
            <person name="Mohd Noor M.I."/>
            <person name="Ong R.C."/>
            <person name="Putra M."/>
            <person name="Sireger I.Z."/>
            <person name="Indrioko S."/>
            <person name="Kosugi Y."/>
            <person name="Izuno A."/>
            <person name="Isagi Y."/>
            <person name="Lee S.L."/>
            <person name="Shimizu K.K."/>
        </authorList>
    </citation>
    <scope>NUCLEOTIDE SEQUENCE [LARGE SCALE GENOMIC DNA]</scope>
    <source>
        <strain evidence="2">214</strain>
    </source>
</reference>
<evidence type="ECO:0000313" key="2">
    <source>
        <dbReference type="EMBL" id="GKV24889.1"/>
    </source>
</evidence>
<protein>
    <submittedName>
        <fullName evidence="2">Uncharacterized protein</fullName>
    </submittedName>
</protein>
<name>A0AAV5KJZ0_9ROSI</name>
<evidence type="ECO:0000313" key="3">
    <source>
        <dbReference type="Proteomes" id="UP001054252"/>
    </source>
</evidence>
<dbReference type="EMBL" id="BPVZ01000067">
    <property type="protein sequence ID" value="GKV24889.1"/>
    <property type="molecule type" value="Genomic_DNA"/>
</dbReference>
<keyword evidence="1" id="KW-0175">Coiled coil</keyword>
<dbReference type="Proteomes" id="UP001054252">
    <property type="component" value="Unassembled WGS sequence"/>
</dbReference>
<accession>A0AAV5KJZ0</accession>
<dbReference type="AlphaFoldDB" id="A0AAV5KJZ0"/>
<proteinExistence type="predicted"/>
<comment type="caution">
    <text evidence="2">The sequence shown here is derived from an EMBL/GenBank/DDBJ whole genome shotgun (WGS) entry which is preliminary data.</text>
</comment>
<sequence>MGACHYAKVDGRKHSVTWLHSLSASKGTRAKPRALGELQTADLRESKLGAQVAKDEAGRVEDRARRVKVDRDKALSELKSLKERVAQANQNLTRAKASLEREDTEGFPSFDVWVAKPLEAEVKPSSTPPSFQPTTAPALPLLARSASTQLSLAHASVAPVDASIPIDLMDD</sequence>
<organism evidence="2 3">
    <name type="scientific">Rubroshorea leprosula</name>
    <dbReference type="NCBI Taxonomy" id="152421"/>
    <lineage>
        <taxon>Eukaryota</taxon>
        <taxon>Viridiplantae</taxon>
        <taxon>Streptophyta</taxon>
        <taxon>Embryophyta</taxon>
        <taxon>Tracheophyta</taxon>
        <taxon>Spermatophyta</taxon>
        <taxon>Magnoliopsida</taxon>
        <taxon>eudicotyledons</taxon>
        <taxon>Gunneridae</taxon>
        <taxon>Pentapetalae</taxon>
        <taxon>rosids</taxon>
        <taxon>malvids</taxon>
        <taxon>Malvales</taxon>
        <taxon>Dipterocarpaceae</taxon>
        <taxon>Rubroshorea</taxon>
    </lineage>
</organism>
<gene>
    <name evidence="2" type="ORF">SLEP1_g34432</name>
</gene>
<feature type="coiled-coil region" evidence="1">
    <location>
        <begin position="64"/>
        <end position="105"/>
    </location>
</feature>